<evidence type="ECO:0000313" key="1">
    <source>
        <dbReference type="EMBL" id="ADB14981.1"/>
    </source>
</evidence>
<proteinExistence type="predicted"/>
<dbReference type="eggNOG" id="COG1672">
    <property type="taxonomic scope" value="Bacteria"/>
</dbReference>
<dbReference type="OrthoDB" id="8251210at2"/>
<dbReference type="KEGG" id="psl:Psta_0288"/>
<dbReference type="Proteomes" id="UP000001887">
    <property type="component" value="Chromosome"/>
</dbReference>
<evidence type="ECO:0008006" key="3">
    <source>
        <dbReference type="Google" id="ProtNLM"/>
    </source>
</evidence>
<dbReference type="SUPFAM" id="SSF52540">
    <property type="entry name" value="P-loop containing nucleoside triphosphate hydrolases"/>
    <property type="match status" value="1"/>
</dbReference>
<name>D2R1J6_PIRSD</name>
<dbReference type="InterPro" id="IPR027417">
    <property type="entry name" value="P-loop_NTPase"/>
</dbReference>
<reference evidence="1 2" key="1">
    <citation type="journal article" date="2009" name="Stand. Genomic Sci.">
        <title>Complete genome sequence of Pirellula staleyi type strain (ATCC 27377).</title>
        <authorList>
            <person name="Clum A."/>
            <person name="Tindall B.J."/>
            <person name="Sikorski J."/>
            <person name="Ivanova N."/>
            <person name="Mavrommatis K."/>
            <person name="Lucas S."/>
            <person name="Glavina del Rio T."/>
            <person name="Nolan M."/>
            <person name="Chen F."/>
            <person name="Tice H."/>
            <person name="Pitluck S."/>
            <person name="Cheng J.F."/>
            <person name="Chertkov O."/>
            <person name="Brettin T."/>
            <person name="Han C."/>
            <person name="Detter J.C."/>
            <person name="Kuske C."/>
            <person name="Bruce D."/>
            <person name="Goodwin L."/>
            <person name="Ovchinikova G."/>
            <person name="Pati A."/>
            <person name="Mikhailova N."/>
            <person name="Chen A."/>
            <person name="Palaniappan K."/>
            <person name="Land M."/>
            <person name="Hauser L."/>
            <person name="Chang Y.J."/>
            <person name="Jeffries C.D."/>
            <person name="Chain P."/>
            <person name="Rohde M."/>
            <person name="Goker M."/>
            <person name="Bristow J."/>
            <person name="Eisen J.A."/>
            <person name="Markowitz V."/>
            <person name="Hugenholtz P."/>
            <person name="Kyrpides N.C."/>
            <person name="Klenk H.P."/>
            <person name="Lapidus A."/>
        </authorList>
    </citation>
    <scope>NUCLEOTIDE SEQUENCE [LARGE SCALE GENOMIC DNA]</scope>
    <source>
        <strain evidence="2">ATCC 27377 / DSM 6068 / ICPB 4128</strain>
    </source>
</reference>
<dbReference type="Gene3D" id="3.40.50.300">
    <property type="entry name" value="P-loop containing nucleotide triphosphate hydrolases"/>
    <property type="match status" value="1"/>
</dbReference>
<keyword evidence="2" id="KW-1185">Reference proteome</keyword>
<dbReference type="EMBL" id="CP001848">
    <property type="protein sequence ID" value="ADB14981.1"/>
    <property type="molecule type" value="Genomic_DNA"/>
</dbReference>
<gene>
    <name evidence="1" type="ordered locus">Psta_0288</name>
</gene>
<dbReference type="AlphaFoldDB" id="D2R1J6"/>
<sequence>MAKVDLTVELFADSGRPRSRGHFFEAASLLTSFLPAQLRAADGSLIDRQSLDILARNCDTTGSEWILDDAVRRDEIHALESLEVPISIWKNNAENCPDDPVQKMLQQVVRESVKVDELDSTQLSSLLRVLSWFGTSLISKSLRLPSIDEVRAEFGYKTWCDRLTRYRTPDFLGREQEMDELYRFMVSPLSFSATVWGVGGVGKTALLSNFVLEHCLNSEARRPFAWFDFNRSDLLNAESPNSLLLEAASQLSQQRIVSVGTQSEIEDFCRDMIDGPIISRQLLTSQQIIRFGKILQSSGTSGIEYIWVLDSLEELLETAPGFIDYITAYLEELREIIPQLRVFFVGRSQYFGDTSVRRELHLQCLELSLAREFLERGGVPEAESLFIANACGKHPLRLSLAASIYRQAMKDRQSGSPFEQLRFLSTTLPKGSEKTLFLRFLEHLHDDDIKRLVAPGFLVRRITPLVIEKILAEPCGLEVRSAVEATAVFQKLIREVSLIESVDDETAVLRRDVRKELLPLIRSAFNHEANAIHTSAIEFYRFRRNDESRAEEVYHRLMIGTDARTLDRCWRPSLAERLVGSIDEMPFRSQVYLARKTGRGTTVPTDYFSDRADNFDWEWRVASRARSLLDHDEPEKAIALVRERDFRSPTSPLYVIESRALRRLGKLAEGRRILENAANKLASLTNFGTNADRGHAIELLLSFFWIELDCSECLSARETLDDLCKLIGFKTDLIEVCNNEKPVLHLEILLRSIALSKKCPQQSSVVDRDLAYRKAHEILSDEEILEDHDFEDSPKMFRRLAAEVCWNDVKVVSRVVRNSGIGTPYPLACEVLGEEIARWSSGRFELETLGPIPVDCNRPSVWKHWFMRASSSSISDSFSRLIESREPPRKVMEAVRDLLLLSDEGPRTEGDIEYLKDIAMAQNERLQLRKHLRHYGHSPEKIRHLFSSGFGLSSYDVISKNEIDAPVLIREIASWSVRFGLANRLLDSINE</sequence>
<accession>D2R1J6</accession>
<dbReference type="STRING" id="530564.Psta_0288"/>
<organism evidence="1 2">
    <name type="scientific">Pirellula staleyi (strain ATCC 27377 / DSM 6068 / ICPB 4128)</name>
    <name type="common">Pirella staleyi</name>
    <dbReference type="NCBI Taxonomy" id="530564"/>
    <lineage>
        <taxon>Bacteria</taxon>
        <taxon>Pseudomonadati</taxon>
        <taxon>Planctomycetota</taxon>
        <taxon>Planctomycetia</taxon>
        <taxon>Pirellulales</taxon>
        <taxon>Pirellulaceae</taxon>
        <taxon>Pirellula</taxon>
    </lineage>
</organism>
<evidence type="ECO:0000313" key="2">
    <source>
        <dbReference type="Proteomes" id="UP000001887"/>
    </source>
</evidence>
<protein>
    <recommendedName>
        <fullName evidence="3">Orc1-like AAA ATPase domain-containing protein</fullName>
    </recommendedName>
</protein>
<dbReference type="HOGENOM" id="CLU_301453_0_0_0"/>